<sequence>LGSKLKVNHLRSHLLVWSTEDYVFLEGKIPRTPTETVFALKGGTAINLFVRDFPRLSVDIDLAYLPLEPRDEALINVKAALQRITDRINTQPDIRAAFQDNKADELRIVVSSPVATIKIEVSPVARGTLQSAEIMPVQESVEDEFGYVEIQVVSLPDLYGGKLCAAMDRQHPRDLFDVRMLLGSEGISREILVGFLTYTFSHPRPINEVMSPNWQPLNEKFQAEFDGMTFEKVECEDLASVRPMMLIELQKHFTERDHAFLMSFKRGQPDWALFDYPNAADLPAIRWKLQNINKLAKNQAKHQEQLDKLKQVLDDWLVNANAE</sequence>
<gene>
    <name evidence="1" type="primary">s053</name>
</gene>
<dbReference type="EMBL" id="HE646882">
    <property type="protein sequence ID" value="CCF17721.1"/>
    <property type="molecule type" value="Genomic_DNA"/>
</dbReference>
<accession>G9AYI6</accession>
<dbReference type="InterPro" id="IPR014942">
    <property type="entry name" value="AbiEii"/>
</dbReference>
<proteinExistence type="predicted"/>
<reference evidence="1" key="1">
    <citation type="journal article" date="2013" name="FEMS Microbiol. Ecol.">
        <title>Integrating conjugative elements of the SXT/R391 family from fish-isolated Vibrios encode restriction-modification systems that confer resistance to bacteriophages.</title>
        <authorList>
            <person name="Balado M."/>
            <person name="Lemos M.L."/>
            <person name="Osorio C.R."/>
        </authorList>
    </citation>
    <scope>NUCLEOTIDE SEQUENCE</scope>
    <source>
        <strain evidence="1">V86</strain>
    </source>
</reference>
<dbReference type="Pfam" id="PF08843">
    <property type="entry name" value="AbiEii"/>
    <property type="match status" value="1"/>
</dbReference>
<dbReference type="AlphaFoldDB" id="G9AYI6"/>
<protein>
    <submittedName>
        <fullName evidence="1">MosT</fullName>
    </submittedName>
</protein>
<name>G9AYI6_VIBAL</name>
<dbReference type="Gene3D" id="3.10.450.620">
    <property type="entry name" value="JHP933, nucleotidyltransferase-like core domain"/>
    <property type="match status" value="1"/>
</dbReference>
<evidence type="ECO:0000313" key="1">
    <source>
        <dbReference type="EMBL" id="CCF17721.1"/>
    </source>
</evidence>
<feature type="non-terminal residue" evidence="1">
    <location>
        <position position="1"/>
    </location>
</feature>
<organism evidence="1">
    <name type="scientific">Vibrio alginolyticus</name>
    <dbReference type="NCBI Taxonomy" id="663"/>
    <lineage>
        <taxon>Bacteria</taxon>
        <taxon>Pseudomonadati</taxon>
        <taxon>Pseudomonadota</taxon>
        <taxon>Gammaproteobacteria</taxon>
        <taxon>Vibrionales</taxon>
        <taxon>Vibrionaceae</taxon>
        <taxon>Vibrio</taxon>
    </lineage>
</organism>